<sequence>MVKGVLWGVYILATGIAATGAGALAAAVAGGSVLVHVVFSVLVVLVAGWIAPAVISLTLHLLRRSRPAAPRPRRHVGVRR</sequence>
<gene>
    <name evidence="2" type="ORF">BLA24_19450</name>
</gene>
<keyword evidence="1" id="KW-1133">Transmembrane helix</keyword>
<comment type="caution">
    <text evidence="2">The sequence shown here is derived from an EMBL/GenBank/DDBJ whole genome shotgun (WGS) entry which is preliminary data.</text>
</comment>
<dbReference type="RefSeq" id="WP_099200313.1">
    <property type="nucleotide sequence ID" value="NZ_JBIRXA010000028.1"/>
</dbReference>
<evidence type="ECO:0000256" key="1">
    <source>
        <dbReference type="SAM" id="Phobius"/>
    </source>
</evidence>
<reference evidence="2 3" key="1">
    <citation type="journal article" date="2017" name="Biochemistry">
        <title>Identification of the Biosynthetic Pathway for the Antibiotic Bicyclomycin.</title>
        <authorList>
            <person name="Patteson J."/>
            <person name="Cai W."/>
            <person name="Johnson R.A."/>
            <person name="Santa Maria K."/>
            <person name="Li B."/>
        </authorList>
    </citation>
    <scope>NUCLEOTIDE SEQUENCE [LARGE SCALE GENOMIC DNA]</scope>
    <source>
        <strain evidence="2 3">ATCC 21532</strain>
    </source>
</reference>
<name>A0A2G1XF15_STRCJ</name>
<keyword evidence="1" id="KW-0812">Transmembrane</keyword>
<dbReference type="AlphaFoldDB" id="A0A2G1XF15"/>
<organism evidence="2 3">
    <name type="scientific">Streptomyces cinnamoneus</name>
    <name type="common">Streptoverticillium cinnamoneum</name>
    <dbReference type="NCBI Taxonomy" id="53446"/>
    <lineage>
        <taxon>Bacteria</taxon>
        <taxon>Bacillati</taxon>
        <taxon>Actinomycetota</taxon>
        <taxon>Actinomycetes</taxon>
        <taxon>Kitasatosporales</taxon>
        <taxon>Streptomycetaceae</taxon>
        <taxon>Streptomyces</taxon>
        <taxon>Streptomyces cinnamoneus group</taxon>
    </lineage>
</organism>
<feature type="transmembrane region" description="Helical" evidence="1">
    <location>
        <begin position="35"/>
        <end position="62"/>
    </location>
</feature>
<keyword evidence="3" id="KW-1185">Reference proteome</keyword>
<protein>
    <submittedName>
        <fullName evidence="2">Uncharacterized protein</fullName>
    </submittedName>
</protein>
<proteinExistence type="predicted"/>
<evidence type="ECO:0000313" key="2">
    <source>
        <dbReference type="EMBL" id="PHQ49823.1"/>
    </source>
</evidence>
<dbReference type="Proteomes" id="UP000222531">
    <property type="component" value="Unassembled WGS sequence"/>
</dbReference>
<dbReference type="EMBL" id="NHZO01000151">
    <property type="protein sequence ID" value="PHQ49823.1"/>
    <property type="molecule type" value="Genomic_DNA"/>
</dbReference>
<accession>A0A2G1XF15</accession>
<evidence type="ECO:0000313" key="3">
    <source>
        <dbReference type="Proteomes" id="UP000222531"/>
    </source>
</evidence>
<keyword evidence="1" id="KW-0472">Membrane</keyword>